<dbReference type="Proteomes" id="UP000727654">
    <property type="component" value="Unassembled WGS sequence"/>
</dbReference>
<dbReference type="SUPFAM" id="SSF160935">
    <property type="entry name" value="VPA0735-like"/>
    <property type="match status" value="1"/>
</dbReference>
<evidence type="ECO:0000313" key="2">
    <source>
        <dbReference type="EMBL" id="CAG9182504.1"/>
    </source>
</evidence>
<dbReference type="EMBL" id="CAJZAI010000017">
    <property type="protein sequence ID" value="CAG9182504.1"/>
    <property type="molecule type" value="Genomic_DNA"/>
</dbReference>
<proteinExistence type="predicted"/>
<dbReference type="Gene3D" id="2.60.40.1610">
    <property type="entry name" value="Domain of unknown function DUF1254"/>
    <property type="match status" value="1"/>
</dbReference>
<sequence length="79" mass="8334">MPLINTLGMKSGSEKAFGAGYNVLQVRKKRLDAKTLVTTPNSDVIHAMCYLDLGKDGPMVFEAPAGLDATSGSFRTATG</sequence>
<gene>
    <name evidence="2" type="ORF">LMG23992_04766</name>
</gene>
<accession>A0ABN7ZEH8</accession>
<name>A0ABN7ZEH8_9BURK</name>
<evidence type="ECO:0000313" key="3">
    <source>
        <dbReference type="Proteomes" id="UP000727654"/>
    </source>
</evidence>
<organism evidence="2 3">
    <name type="scientific">Cupriavidus laharis</name>
    <dbReference type="NCBI Taxonomy" id="151654"/>
    <lineage>
        <taxon>Bacteria</taxon>
        <taxon>Pseudomonadati</taxon>
        <taxon>Pseudomonadota</taxon>
        <taxon>Betaproteobacteria</taxon>
        <taxon>Burkholderiales</taxon>
        <taxon>Burkholderiaceae</taxon>
        <taxon>Cupriavidus</taxon>
    </lineage>
</organism>
<protein>
    <recommendedName>
        <fullName evidence="1">DUF1254 domain-containing protein</fullName>
    </recommendedName>
</protein>
<dbReference type="RefSeq" id="WP_318035529.1">
    <property type="nucleotide sequence ID" value="NZ_CAJZAI010000017.1"/>
</dbReference>
<dbReference type="Pfam" id="PF06863">
    <property type="entry name" value="DUF1254"/>
    <property type="match status" value="1"/>
</dbReference>
<dbReference type="InterPro" id="IPR010679">
    <property type="entry name" value="DUF1254"/>
</dbReference>
<reference evidence="2 3" key="1">
    <citation type="submission" date="2021-08" db="EMBL/GenBank/DDBJ databases">
        <authorList>
            <person name="Peeters C."/>
        </authorList>
    </citation>
    <scope>NUCLEOTIDE SEQUENCE [LARGE SCALE GENOMIC DNA]</scope>
    <source>
        <strain evidence="2 3">LMG 23992</strain>
    </source>
</reference>
<dbReference type="InterPro" id="IPR037050">
    <property type="entry name" value="DUF1254_sf"/>
</dbReference>
<keyword evidence="3" id="KW-1185">Reference proteome</keyword>
<comment type="caution">
    <text evidence="2">The sequence shown here is derived from an EMBL/GenBank/DDBJ whole genome shotgun (WGS) entry which is preliminary data.</text>
</comment>
<feature type="domain" description="DUF1254" evidence="1">
    <location>
        <begin position="22"/>
        <end position="65"/>
    </location>
</feature>
<evidence type="ECO:0000259" key="1">
    <source>
        <dbReference type="Pfam" id="PF06863"/>
    </source>
</evidence>